<dbReference type="InterPro" id="IPR005366">
    <property type="entry name" value="EMC8/9"/>
</dbReference>
<dbReference type="EMBL" id="BLBS01000008">
    <property type="protein sequence ID" value="GET86025.1"/>
    <property type="molecule type" value="Genomic_DNA"/>
</dbReference>
<dbReference type="GO" id="GO:0072546">
    <property type="term" value="C:EMC complex"/>
    <property type="evidence" value="ECO:0007669"/>
    <property type="project" value="InterPro"/>
</dbReference>
<comment type="caution">
    <text evidence="1">The sequence shown here is derived from an EMBL/GenBank/DDBJ whole genome shotgun (WGS) entry which is preliminary data.</text>
</comment>
<dbReference type="PANTHER" id="PTHR12941">
    <property type="entry name" value="ER MEMBRANE PROTEIN COMPLEX"/>
    <property type="match status" value="1"/>
</dbReference>
<dbReference type="Pfam" id="PF03665">
    <property type="entry name" value="UPF0172"/>
    <property type="match status" value="1"/>
</dbReference>
<evidence type="ECO:0000313" key="1">
    <source>
        <dbReference type="EMBL" id="GET86025.1"/>
    </source>
</evidence>
<dbReference type="OrthoDB" id="194468at2759"/>
<proteinExistence type="predicted"/>
<reference evidence="1" key="1">
    <citation type="submission" date="2019-11" db="EMBL/GenBank/DDBJ databases">
        <title>Leishmania tarentolae CDS.</title>
        <authorList>
            <person name="Goto Y."/>
            <person name="Yamagishi J."/>
        </authorList>
    </citation>
    <scope>NUCLEOTIDE SEQUENCE [LARGE SCALE GENOMIC DNA]</scope>
    <source>
        <strain evidence="1">Parrot Tar II</strain>
    </source>
</reference>
<evidence type="ECO:0000313" key="2">
    <source>
        <dbReference type="Proteomes" id="UP000419144"/>
    </source>
</evidence>
<dbReference type="PANTHER" id="PTHR12941:SF10">
    <property type="entry name" value="ER MEMBRANE PROTEIN COMPLEX SUBUNIT 8_9 HOMOLOG"/>
    <property type="match status" value="1"/>
</dbReference>
<name>A0A640KA96_LEITA</name>
<gene>
    <name evidence="1" type="ORF">LtaPh_0702900</name>
</gene>
<sequence length="307" mass="33316">MGHHCLLVHLCLPSTPVRPRYAHAALPHLPTHSLTLRIFEHPDIGSVYRAAQRVHRMSASSTSVVASPEAYTKTLLHCYKYPAQPVMGMLVGKRLSDDAGAAVQSSGTPSSVHTSFGATSSGTCYVSDAVPLFHTLPMTAPHPMLEVAYAHVHYAAKTTGQSLLGVYIANERLLDNSISPLTKKMLDALQARMPSNTKLLVWFVCNECLTSPPTGLAITSLTADRCLCNKTISLPSHAAAEEPMTFGRWNSDTLAPEATVSEESVMESVSNALDAFAHYRIADLEDHLEDPSITYLEQPLTALLTRK</sequence>
<dbReference type="Proteomes" id="UP000419144">
    <property type="component" value="Unassembled WGS sequence"/>
</dbReference>
<organism evidence="1 2">
    <name type="scientific">Leishmania tarentolae</name>
    <name type="common">Sauroleishmania tarentolae</name>
    <dbReference type="NCBI Taxonomy" id="5689"/>
    <lineage>
        <taxon>Eukaryota</taxon>
        <taxon>Discoba</taxon>
        <taxon>Euglenozoa</taxon>
        <taxon>Kinetoplastea</taxon>
        <taxon>Metakinetoplastina</taxon>
        <taxon>Trypanosomatida</taxon>
        <taxon>Trypanosomatidae</taxon>
        <taxon>Leishmaniinae</taxon>
        <taxon>Leishmania</taxon>
        <taxon>lizard Leishmania</taxon>
    </lineage>
</organism>
<evidence type="ECO:0008006" key="3">
    <source>
        <dbReference type="Google" id="ProtNLM"/>
    </source>
</evidence>
<dbReference type="CDD" id="cd08060">
    <property type="entry name" value="MPN_UPF0172"/>
    <property type="match status" value="1"/>
</dbReference>
<keyword evidence="2" id="KW-1185">Reference proteome</keyword>
<dbReference type="AlphaFoldDB" id="A0A640KA96"/>
<accession>A0A640KA96</accession>
<dbReference type="VEuPathDB" id="TriTrypDB:LtaPh_0702900"/>
<protein>
    <recommendedName>
        <fullName evidence="3">MPN domain-containing protein</fullName>
    </recommendedName>
</protein>